<keyword evidence="2" id="KW-0547">Nucleotide-binding</keyword>
<gene>
    <name evidence="4" type="ORF">B4U80_14579</name>
</gene>
<feature type="non-terminal residue" evidence="4">
    <location>
        <position position="144"/>
    </location>
</feature>
<dbReference type="Proteomes" id="UP000288716">
    <property type="component" value="Unassembled WGS sequence"/>
</dbReference>
<dbReference type="Gene3D" id="1.20.1270.10">
    <property type="match status" value="1"/>
</dbReference>
<comment type="similarity">
    <text evidence="1">Belongs to the heat shock protein 70 family.</text>
</comment>
<dbReference type="InterPro" id="IPR043129">
    <property type="entry name" value="ATPase_NBD"/>
</dbReference>
<dbReference type="InterPro" id="IPR029048">
    <property type="entry name" value="HSP70_C_sf"/>
</dbReference>
<dbReference type="Gene3D" id="3.30.420.40">
    <property type="match status" value="1"/>
</dbReference>
<evidence type="ECO:0000256" key="1">
    <source>
        <dbReference type="ARBA" id="ARBA00007381"/>
    </source>
</evidence>
<dbReference type="Pfam" id="PF00012">
    <property type="entry name" value="HSP70"/>
    <property type="match status" value="1"/>
</dbReference>
<evidence type="ECO:0000256" key="2">
    <source>
        <dbReference type="ARBA" id="ARBA00022741"/>
    </source>
</evidence>
<protein>
    <submittedName>
        <fullName evidence="4">Uncharacterized protein</fullName>
    </submittedName>
</protein>
<sequence>MLYSRISSPIEREIDRRQMLMELANQAATFWKSVERAECSKKLSQKQREQIEAKIQDITHWCSENKNAPKSVIILKQHDIKELHEEYQKFVNENENEPVFVGIDFGTANCCISVIVNKEFKTIEIEDGCRIPSVVTFSKPILIG</sequence>
<keyword evidence="5" id="KW-1185">Reference proteome</keyword>
<dbReference type="InterPro" id="IPR013126">
    <property type="entry name" value="Hsp_70_fam"/>
</dbReference>
<name>A0A443RTK7_9ACAR</name>
<dbReference type="EMBL" id="NCKV01036670">
    <property type="protein sequence ID" value="RWS18642.1"/>
    <property type="molecule type" value="Genomic_DNA"/>
</dbReference>
<evidence type="ECO:0000313" key="5">
    <source>
        <dbReference type="Proteomes" id="UP000288716"/>
    </source>
</evidence>
<reference evidence="4 5" key="1">
    <citation type="journal article" date="2018" name="Gigascience">
        <title>Genomes of trombidid mites reveal novel predicted allergens and laterally-transferred genes associated with secondary metabolism.</title>
        <authorList>
            <person name="Dong X."/>
            <person name="Chaisiri K."/>
            <person name="Xia D."/>
            <person name="Armstrong S.D."/>
            <person name="Fang Y."/>
            <person name="Donnelly M.J."/>
            <person name="Kadowaki T."/>
            <person name="McGarry J.W."/>
            <person name="Darby A.C."/>
            <person name="Makepeace B.L."/>
        </authorList>
    </citation>
    <scope>NUCLEOTIDE SEQUENCE [LARGE SCALE GENOMIC DNA]</scope>
    <source>
        <strain evidence="4">UoL-UT</strain>
    </source>
</reference>
<dbReference type="VEuPathDB" id="VectorBase:LDEU013398"/>
<proteinExistence type="inferred from homology"/>
<evidence type="ECO:0000256" key="3">
    <source>
        <dbReference type="ARBA" id="ARBA00022840"/>
    </source>
</evidence>
<comment type="caution">
    <text evidence="4">The sequence shown here is derived from an EMBL/GenBank/DDBJ whole genome shotgun (WGS) entry which is preliminary data.</text>
</comment>
<dbReference type="GO" id="GO:0140662">
    <property type="term" value="F:ATP-dependent protein folding chaperone"/>
    <property type="evidence" value="ECO:0007669"/>
    <property type="project" value="InterPro"/>
</dbReference>
<organism evidence="4 5">
    <name type="scientific">Leptotrombidium deliense</name>
    <dbReference type="NCBI Taxonomy" id="299467"/>
    <lineage>
        <taxon>Eukaryota</taxon>
        <taxon>Metazoa</taxon>
        <taxon>Ecdysozoa</taxon>
        <taxon>Arthropoda</taxon>
        <taxon>Chelicerata</taxon>
        <taxon>Arachnida</taxon>
        <taxon>Acari</taxon>
        <taxon>Acariformes</taxon>
        <taxon>Trombidiformes</taxon>
        <taxon>Prostigmata</taxon>
        <taxon>Anystina</taxon>
        <taxon>Parasitengona</taxon>
        <taxon>Trombiculoidea</taxon>
        <taxon>Trombiculidae</taxon>
        <taxon>Leptotrombidium</taxon>
    </lineage>
</organism>
<accession>A0A443RTK7</accession>
<dbReference type="SUPFAM" id="SSF53067">
    <property type="entry name" value="Actin-like ATPase domain"/>
    <property type="match status" value="1"/>
</dbReference>
<keyword evidence="3" id="KW-0067">ATP-binding</keyword>
<evidence type="ECO:0000313" key="4">
    <source>
        <dbReference type="EMBL" id="RWS18642.1"/>
    </source>
</evidence>
<dbReference type="GO" id="GO:0005524">
    <property type="term" value="F:ATP binding"/>
    <property type="evidence" value="ECO:0007669"/>
    <property type="project" value="UniProtKB-KW"/>
</dbReference>
<dbReference type="AlphaFoldDB" id="A0A443RTK7"/>